<dbReference type="RefSeq" id="WP_272095309.1">
    <property type="nucleotide sequence ID" value="NZ_JAQNDK010000001.1"/>
</dbReference>
<dbReference type="SUPFAM" id="SSF51126">
    <property type="entry name" value="Pectin lyase-like"/>
    <property type="match status" value="1"/>
</dbReference>
<evidence type="ECO:0000313" key="1">
    <source>
        <dbReference type="EMBL" id="MDC0678486.1"/>
    </source>
</evidence>
<comment type="caution">
    <text evidence="1">The sequence shown here is derived from an EMBL/GenBank/DDBJ whole genome shotgun (WGS) entry which is preliminary data.</text>
</comment>
<keyword evidence="2" id="KW-1185">Reference proteome</keyword>
<name>A0ABT5BZW4_9BACT</name>
<reference evidence="1 2" key="1">
    <citation type="submission" date="2023-01" db="EMBL/GenBank/DDBJ databases">
        <title>Minimal conservation of predation-associated metabolite biosynthetic gene clusters underscores biosynthetic potential of Myxococcota including descriptions for ten novel species: Archangium lansinium sp. nov., Myxococcus landrumus sp. nov., Nannocystis bai.</title>
        <authorList>
            <person name="Ahearne A."/>
            <person name="Stevens C."/>
            <person name="Dowd S."/>
        </authorList>
    </citation>
    <scope>NUCLEOTIDE SEQUENCE [LARGE SCALE GENOMIC DNA]</scope>
    <source>
        <strain evidence="1 2">WIWO2</strain>
    </source>
</reference>
<dbReference type="EMBL" id="JAQNDK010000001">
    <property type="protein sequence ID" value="MDC0678486.1"/>
    <property type="molecule type" value="Genomic_DNA"/>
</dbReference>
<dbReference type="InterPro" id="IPR012334">
    <property type="entry name" value="Pectin_lyas_fold"/>
</dbReference>
<evidence type="ECO:0000313" key="2">
    <source>
        <dbReference type="Proteomes" id="UP001217485"/>
    </source>
</evidence>
<dbReference type="SMART" id="SM00710">
    <property type="entry name" value="PbH1"/>
    <property type="match status" value="5"/>
</dbReference>
<sequence>MKLRDRGLSAGGSSLVMLGVLLIAGSSEAATWYVKADPPHAGNGSKNRPFNSLQALEARSGPGDTLYVIQSHGVLDGGIQLKDGQQLIGLGPKVTVANPHSARATLTNTSGARYDGDVIRLAKNNVVRNIHIDNAFRSSILGINAENPCIEDNLMTNDMAVHDLPEIEGPPPSTCSGTTCAGEWPNGYILFAPQTNHFGAITLVSCGPDARGTPLLDPQLQAQSYCSFLGAPGSIADAGTVDIKRNVIRDSNSDGIMLIDDTGVTSTFDVDHNVIKDLSQDLPDPTTIGITDHVVRSRGITLITIDHSVSNLELTNYDASNLSPFGTFAADGLVFLACGYSPLVDADVWDVSISNPFLTGDNANGDSIEIQHHASADGILNVDIRRAHLSDPASTNVKLIDAANPQNGTYNVSISDSVLSNRNTNGIYDPVTNNNGNEDAQIRYSGTEMPQTKAINLTVRNVDISGLGRGIGLRVAPTRTVNTNKIDQLHVLVENSSFENLTGEAVYWSQSSSVPIGADGGAVIDLGGGTLGSVGNNRFVNNGVPGNLPPGVNPAGIDPVAPVDGDVSVSFSPADVVPDSRIYLFAEHNYWGGGAPVISTTPGGAPITDIYFTPPGVVFEGVTDYLTVDPRP</sequence>
<accession>A0ABT5BZW4</accession>
<protein>
    <recommendedName>
        <fullName evidence="3">Right handed beta helix domain-containing protein</fullName>
    </recommendedName>
</protein>
<dbReference type="InterPro" id="IPR006626">
    <property type="entry name" value="PbH1"/>
</dbReference>
<organism evidence="1 2">
    <name type="scientific">Sorangium atrum</name>
    <dbReference type="NCBI Taxonomy" id="2995308"/>
    <lineage>
        <taxon>Bacteria</taxon>
        <taxon>Pseudomonadati</taxon>
        <taxon>Myxococcota</taxon>
        <taxon>Polyangia</taxon>
        <taxon>Polyangiales</taxon>
        <taxon>Polyangiaceae</taxon>
        <taxon>Sorangium</taxon>
    </lineage>
</organism>
<proteinExistence type="predicted"/>
<gene>
    <name evidence="1" type="ORF">POL72_12150</name>
</gene>
<dbReference type="Proteomes" id="UP001217485">
    <property type="component" value="Unassembled WGS sequence"/>
</dbReference>
<dbReference type="Gene3D" id="2.160.20.10">
    <property type="entry name" value="Single-stranded right-handed beta-helix, Pectin lyase-like"/>
    <property type="match status" value="1"/>
</dbReference>
<dbReference type="InterPro" id="IPR011050">
    <property type="entry name" value="Pectin_lyase_fold/virulence"/>
</dbReference>
<evidence type="ECO:0008006" key="3">
    <source>
        <dbReference type="Google" id="ProtNLM"/>
    </source>
</evidence>